<evidence type="ECO:0000259" key="3">
    <source>
        <dbReference type="Pfam" id="PF22725"/>
    </source>
</evidence>
<dbReference type="PANTHER" id="PTHR43818:SF11">
    <property type="entry name" value="BCDNA.GH03377"/>
    <property type="match status" value="1"/>
</dbReference>
<feature type="domain" description="GFO/IDH/MocA-like oxidoreductase" evidence="3">
    <location>
        <begin position="146"/>
        <end position="256"/>
    </location>
</feature>
<dbReference type="SUPFAM" id="SSF51735">
    <property type="entry name" value="NAD(P)-binding Rossmann-fold domains"/>
    <property type="match status" value="1"/>
</dbReference>
<dbReference type="Gene3D" id="3.40.50.720">
    <property type="entry name" value="NAD(P)-binding Rossmann-like Domain"/>
    <property type="match status" value="1"/>
</dbReference>
<protein>
    <submittedName>
        <fullName evidence="4">Gfo/Idh/MocA family oxidoreductase</fullName>
    </submittedName>
</protein>
<dbReference type="InterPro" id="IPR036291">
    <property type="entry name" value="NAD(P)-bd_dom_sf"/>
</dbReference>
<keyword evidence="5" id="KW-1185">Reference proteome</keyword>
<dbReference type="PRINTS" id="PR01775">
    <property type="entry name" value="GLFROXRDTASE"/>
</dbReference>
<dbReference type="InterPro" id="IPR000683">
    <property type="entry name" value="Gfo/Idh/MocA-like_OxRdtase_N"/>
</dbReference>
<dbReference type="Pfam" id="PF22725">
    <property type="entry name" value="GFO_IDH_MocA_C3"/>
    <property type="match status" value="1"/>
</dbReference>
<evidence type="ECO:0000313" key="4">
    <source>
        <dbReference type="EMBL" id="MCX2524021.1"/>
    </source>
</evidence>
<dbReference type="Gene3D" id="3.30.360.10">
    <property type="entry name" value="Dihydrodipicolinate Reductase, domain 2"/>
    <property type="match status" value="1"/>
</dbReference>
<dbReference type="EMBL" id="JAPIVE010000002">
    <property type="protein sequence ID" value="MCX2524021.1"/>
    <property type="molecule type" value="Genomic_DNA"/>
</dbReference>
<gene>
    <name evidence="4" type="ORF">OQ287_07205</name>
</gene>
<comment type="caution">
    <text evidence="4">The sequence shown here is derived from an EMBL/GenBank/DDBJ whole genome shotgun (WGS) entry which is preliminary data.</text>
</comment>
<dbReference type="SUPFAM" id="SSF55347">
    <property type="entry name" value="Glyceraldehyde-3-phosphate dehydrogenase-like, C-terminal domain"/>
    <property type="match status" value="1"/>
</dbReference>
<dbReference type="PANTHER" id="PTHR43818">
    <property type="entry name" value="BCDNA.GH03377"/>
    <property type="match status" value="1"/>
</dbReference>
<dbReference type="InterPro" id="IPR055170">
    <property type="entry name" value="GFO_IDH_MocA-like_dom"/>
</dbReference>
<name>A0AA41ZL13_9GAMM</name>
<sequence>MSATTSRSKVRYAVVGGGEIAQMAFMPGISAAENSELTALVTGDPQKAEALGKRYGISTYTYEQYDELLASGEIDAVYVATPNFRHREHAEPALKAGIHVLLEKPMATSVADCDAMISAGKQGNAKLMVAYRLHHEPATVDMILRLQSGELGRTHSFTSHFTQDLNEKNHRATNGYWAGVVPDQGTYQINAVRHLFGAEPIAVSATGRKHPTKNYDFDDTVSITLEFDEGRMATFVVSCSAAGIDRFTLVAEKGTIDCQPSYIFGPDVSIKSTWTIKGETTEQDPGPTEQFGGQTEYFSTCILNDVQPEADGEEGRRDMRILEAIKQALDTGQRQEIEPLEYRARITSEQIRRLTPVEPPEEAVSVATISG</sequence>
<dbReference type="GO" id="GO:0016491">
    <property type="term" value="F:oxidoreductase activity"/>
    <property type="evidence" value="ECO:0007669"/>
    <property type="project" value="UniProtKB-KW"/>
</dbReference>
<organism evidence="4 5">
    <name type="scientific">Larsenimonas rhizosphaerae</name>
    <dbReference type="NCBI Taxonomy" id="2944682"/>
    <lineage>
        <taxon>Bacteria</taxon>
        <taxon>Pseudomonadati</taxon>
        <taxon>Pseudomonadota</taxon>
        <taxon>Gammaproteobacteria</taxon>
        <taxon>Oceanospirillales</taxon>
        <taxon>Halomonadaceae</taxon>
        <taxon>Larsenimonas</taxon>
    </lineage>
</organism>
<evidence type="ECO:0000259" key="2">
    <source>
        <dbReference type="Pfam" id="PF01408"/>
    </source>
</evidence>
<accession>A0AA41ZL13</accession>
<dbReference type="AlphaFoldDB" id="A0AA41ZL13"/>
<dbReference type="GO" id="GO:0000166">
    <property type="term" value="F:nucleotide binding"/>
    <property type="evidence" value="ECO:0007669"/>
    <property type="project" value="InterPro"/>
</dbReference>
<evidence type="ECO:0000313" key="5">
    <source>
        <dbReference type="Proteomes" id="UP001165678"/>
    </source>
</evidence>
<feature type="domain" description="Gfo/Idh/MocA-like oxidoreductase N-terminal" evidence="2">
    <location>
        <begin position="10"/>
        <end position="131"/>
    </location>
</feature>
<dbReference type="RefSeq" id="WP_265895995.1">
    <property type="nucleotide sequence ID" value="NZ_JAPIVE010000002.1"/>
</dbReference>
<keyword evidence="1" id="KW-0560">Oxidoreductase</keyword>
<dbReference type="InterPro" id="IPR008354">
    <property type="entry name" value="Glc-Fru_OxRdtase_bac"/>
</dbReference>
<dbReference type="Pfam" id="PF01408">
    <property type="entry name" value="GFO_IDH_MocA"/>
    <property type="match status" value="1"/>
</dbReference>
<reference evidence="4" key="1">
    <citation type="submission" date="2022-11" db="EMBL/GenBank/DDBJ databases">
        <title>Larsenimonas rhizosphaerae sp. nov., isolated from a tidal mudflat.</title>
        <authorList>
            <person name="Lee S.D."/>
            <person name="Kim I.S."/>
        </authorList>
    </citation>
    <scope>NUCLEOTIDE SEQUENCE</scope>
    <source>
        <strain evidence="4">GH2-1</strain>
    </source>
</reference>
<dbReference type="InterPro" id="IPR050463">
    <property type="entry name" value="Gfo/Idh/MocA_oxidrdct_glycsds"/>
</dbReference>
<proteinExistence type="predicted"/>
<dbReference type="Proteomes" id="UP001165678">
    <property type="component" value="Unassembled WGS sequence"/>
</dbReference>
<evidence type="ECO:0000256" key="1">
    <source>
        <dbReference type="ARBA" id="ARBA00023002"/>
    </source>
</evidence>